<feature type="non-terminal residue" evidence="1">
    <location>
        <position position="72"/>
    </location>
</feature>
<dbReference type="AlphaFoldDB" id="A0A093JBQ6"/>
<dbReference type="Proteomes" id="UP000054232">
    <property type="component" value="Unassembled WGS sequence"/>
</dbReference>
<organism evidence="1 2">
    <name type="scientific">Eurypyga helias</name>
    <name type="common">Sunbittern</name>
    <name type="synonym">Ardea helias</name>
    <dbReference type="NCBI Taxonomy" id="54383"/>
    <lineage>
        <taxon>Eukaryota</taxon>
        <taxon>Metazoa</taxon>
        <taxon>Chordata</taxon>
        <taxon>Craniata</taxon>
        <taxon>Vertebrata</taxon>
        <taxon>Euteleostomi</taxon>
        <taxon>Archelosauria</taxon>
        <taxon>Archosauria</taxon>
        <taxon>Dinosauria</taxon>
        <taxon>Saurischia</taxon>
        <taxon>Theropoda</taxon>
        <taxon>Coelurosauria</taxon>
        <taxon>Aves</taxon>
        <taxon>Neognathae</taxon>
        <taxon>Neoaves</taxon>
        <taxon>Phaethontimorphae</taxon>
        <taxon>Eurypygiformes</taxon>
        <taxon>Eurypygidae</taxon>
        <taxon>Eurypyga</taxon>
    </lineage>
</organism>
<keyword evidence="2" id="KW-1185">Reference proteome</keyword>
<dbReference type="EMBL" id="KK574178">
    <property type="protein sequence ID" value="KFW09337.1"/>
    <property type="molecule type" value="Genomic_DNA"/>
</dbReference>
<reference evidence="1 2" key="1">
    <citation type="submission" date="2014-04" db="EMBL/GenBank/DDBJ databases">
        <title>Genome evolution of avian class.</title>
        <authorList>
            <person name="Zhang G."/>
            <person name="Li C."/>
        </authorList>
    </citation>
    <scope>NUCLEOTIDE SEQUENCE [LARGE SCALE GENOMIC DNA]</scope>
    <source>
        <strain evidence="1">BGI_N326</strain>
    </source>
</reference>
<feature type="non-terminal residue" evidence="1">
    <location>
        <position position="1"/>
    </location>
</feature>
<evidence type="ECO:0000313" key="1">
    <source>
        <dbReference type="EMBL" id="KFW09337.1"/>
    </source>
</evidence>
<accession>A0A093JBQ6</accession>
<protein>
    <submittedName>
        <fullName evidence="1">Uncharacterized protein</fullName>
    </submittedName>
</protein>
<sequence>TFLCCMEVVHVQGVKRPWLRDVDHARVLLPENFVIPQPNHPNSDEDQRYDEGVEEKEPIAVQDESFAFLVHH</sequence>
<gene>
    <name evidence="1" type="ORF">N326_07045</name>
</gene>
<evidence type="ECO:0000313" key="2">
    <source>
        <dbReference type="Proteomes" id="UP000054232"/>
    </source>
</evidence>
<proteinExistence type="predicted"/>
<name>A0A093JBQ6_EURHL</name>